<dbReference type="EMBL" id="VSRR010096715">
    <property type="protein sequence ID" value="MPC93950.1"/>
    <property type="molecule type" value="Genomic_DNA"/>
</dbReference>
<gene>
    <name evidence="1" type="ORF">E2C01_089098</name>
</gene>
<evidence type="ECO:0000313" key="2">
    <source>
        <dbReference type="Proteomes" id="UP000324222"/>
    </source>
</evidence>
<keyword evidence="2" id="KW-1185">Reference proteome</keyword>
<organism evidence="1 2">
    <name type="scientific">Portunus trituberculatus</name>
    <name type="common">Swimming crab</name>
    <name type="synonym">Neptunus trituberculatus</name>
    <dbReference type="NCBI Taxonomy" id="210409"/>
    <lineage>
        <taxon>Eukaryota</taxon>
        <taxon>Metazoa</taxon>
        <taxon>Ecdysozoa</taxon>
        <taxon>Arthropoda</taxon>
        <taxon>Crustacea</taxon>
        <taxon>Multicrustacea</taxon>
        <taxon>Malacostraca</taxon>
        <taxon>Eumalacostraca</taxon>
        <taxon>Eucarida</taxon>
        <taxon>Decapoda</taxon>
        <taxon>Pleocyemata</taxon>
        <taxon>Brachyura</taxon>
        <taxon>Eubrachyura</taxon>
        <taxon>Portunoidea</taxon>
        <taxon>Portunidae</taxon>
        <taxon>Portuninae</taxon>
        <taxon>Portunus</taxon>
    </lineage>
</organism>
<proteinExistence type="predicted"/>
<protein>
    <submittedName>
        <fullName evidence="1">Uncharacterized protein</fullName>
    </submittedName>
</protein>
<comment type="caution">
    <text evidence="1">The sequence shown here is derived from an EMBL/GenBank/DDBJ whole genome shotgun (WGS) entry which is preliminary data.</text>
</comment>
<name>A0A5B7JB26_PORTR</name>
<accession>A0A5B7JB26</accession>
<dbReference type="Proteomes" id="UP000324222">
    <property type="component" value="Unassembled WGS sequence"/>
</dbReference>
<reference evidence="1 2" key="1">
    <citation type="submission" date="2019-05" db="EMBL/GenBank/DDBJ databases">
        <title>Another draft genome of Portunus trituberculatus and its Hox gene families provides insights of decapod evolution.</title>
        <authorList>
            <person name="Jeong J.-H."/>
            <person name="Song I."/>
            <person name="Kim S."/>
            <person name="Choi T."/>
            <person name="Kim D."/>
            <person name="Ryu S."/>
            <person name="Kim W."/>
        </authorList>
    </citation>
    <scope>NUCLEOTIDE SEQUENCE [LARGE SCALE GENOMIC DNA]</scope>
    <source>
        <tissue evidence="1">Muscle</tissue>
    </source>
</reference>
<sequence length="77" mass="8303">MKCQEGGKRLICVQLPITPPDTSWLIDSRCSVFALVSFTPVLSPSALFPRCAHTISICTLARPSHSITCASSHMSAQ</sequence>
<evidence type="ECO:0000313" key="1">
    <source>
        <dbReference type="EMBL" id="MPC93950.1"/>
    </source>
</evidence>
<dbReference type="AlphaFoldDB" id="A0A5B7JB26"/>